<dbReference type="InterPro" id="IPR015399">
    <property type="entry name" value="DUF1977_DnaJ-like"/>
</dbReference>
<evidence type="ECO:0000256" key="6">
    <source>
        <dbReference type="SAM" id="MobiDB-lite"/>
    </source>
</evidence>
<dbReference type="InterPro" id="IPR001623">
    <property type="entry name" value="DnaJ_domain"/>
</dbReference>
<feature type="region of interest" description="Disordered" evidence="6">
    <location>
        <begin position="210"/>
        <end position="237"/>
    </location>
</feature>
<evidence type="ECO:0000256" key="1">
    <source>
        <dbReference type="ARBA" id="ARBA00004389"/>
    </source>
</evidence>
<dbReference type="Pfam" id="PF00226">
    <property type="entry name" value="DnaJ"/>
    <property type="match status" value="1"/>
</dbReference>
<dbReference type="CDD" id="cd06257">
    <property type="entry name" value="DnaJ"/>
    <property type="match status" value="1"/>
</dbReference>
<organism evidence="8 9">
    <name type="scientific">Lentithecium fluviatile CBS 122367</name>
    <dbReference type="NCBI Taxonomy" id="1168545"/>
    <lineage>
        <taxon>Eukaryota</taxon>
        <taxon>Fungi</taxon>
        <taxon>Dikarya</taxon>
        <taxon>Ascomycota</taxon>
        <taxon>Pezizomycotina</taxon>
        <taxon>Dothideomycetes</taxon>
        <taxon>Pleosporomycetidae</taxon>
        <taxon>Pleosporales</taxon>
        <taxon>Massarineae</taxon>
        <taxon>Lentitheciaceae</taxon>
        <taxon>Lentithecium</taxon>
    </lineage>
</organism>
<feature type="region of interest" description="Disordered" evidence="6">
    <location>
        <begin position="113"/>
        <end position="149"/>
    </location>
</feature>
<dbReference type="PROSITE" id="PS00636">
    <property type="entry name" value="DNAJ_1"/>
    <property type="match status" value="1"/>
</dbReference>
<dbReference type="PROSITE" id="PS50076">
    <property type="entry name" value="DNAJ_2"/>
    <property type="match status" value="1"/>
</dbReference>
<name>A0A6G1IG71_9PLEO</name>
<dbReference type="EMBL" id="MU005624">
    <property type="protein sequence ID" value="KAF2677224.1"/>
    <property type="molecule type" value="Genomic_DNA"/>
</dbReference>
<gene>
    <name evidence="8" type="ORF">K458DRAFT_491962</name>
</gene>
<evidence type="ECO:0000313" key="8">
    <source>
        <dbReference type="EMBL" id="KAF2677224.1"/>
    </source>
</evidence>
<protein>
    <submittedName>
        <fullName evidence="8">DUF1977-domain-containing protein</fullName>
    </submittedName>
</protein>
<reference evidence="8" key="1">
    <citation type="journal article" date="2020" name="Stud. Mycol.">
        <title>101 Dothideomycetes genomes: a test case for predicting lifestyles and emergence of pathogens.</title>
        <authorList>
            <person name="Haridas S."/>
            <person name="Albert R."/>
            <person name="Binder M."/>
            <person name="Bloem J."/>
            <person name="Labutti K."/>
            <person name="Salamov A."/>
            <person name="Andreopoulos B."/>
            <person name="Baker S."/>
            <person name="Barry K."/>
            <person name="Bills G."/>
            <person name="Bluhm B."/>
            <person name="Cannon C."/>
            <person name="Castanera R."/>
            <person name="Culley D."/>
            <person name="Daum C."/>
            <person name="Ezra D."/>
            <person name="Gonzalez J."/>
            <person name="Henrissat B."/>
            <person name="Kuo A."/>
            <person name="Liang C."/>
            <person name="Lipzen A."/>
            <person name="Lutzoni F."/>
            <person name="Magnuson J."/>
            <person name="Mondo S."/>
            <person name="Nolan M."/>
            <person name="Ohm R."/>
            <person name="Pangilinan J."/>
            <person name="Park H.-J."/>
            <person name="Ramirez L."/>
            <person name="Alfaro M."/>
            <person name="Sun H."/>
            <person name="Tritt A."/>
            <person name="Yoshinaga Y."/>
            <person name="Zwiers L.-H."/>
            <person name="Turgeon B."/>
            <person name="Goodwin S."/>
            <person name="Spatafora J."/>
            <person name="Crous P."/>
            <person name="Grigoriev I."/>
        </authorList>
    </citation>
    <scope>NUCLEOTIDE SEQUENCE</scope>
    <source>
        <strain evidence="8">CBS 122367</strain>
    </source>
</reference>
<evidence type="ECO:0000256" key="4">
    <source>
        <dbReference type="ARBA" id="ARBA00022989"/>
    </source>
</evidence>
<feature type="region of interest" description="Disordered" evidence="6">
    <location>
        <begin position="1"/>
        <end position="30"/>
    </location>
</feature>
<keyword evidence="9" id="KW-1185">Reference proteome</keyword>
<evidence type="ECO:0000256" key="2">
    <source>
        <dbReference type="ARBA" id="ARBA00022692"/>
    </source>
</evidence>
<keyword evidence="5" id="KW-0472">Membrane</keyword>
<dbReference type="GO" id="GO:0071218">
    <property type="term" value="P:cellular response to misfolded protein"/>
    <property type="evidence" value="ECO:0007669"/>
    <property type="project" value="TreeGrafter"/>
</dbReference>
<dbReference type="SUPFAM" id="SSF46565">
    <property type="entry name" value="Chaperone J-domain"/>
    <property type="match status" value="1"/>
</dbReference>
<keyword evidence="4" id="KW-1133">Transmembrane helix</keyword>
<sequence>MSAKASGADSRPNGDAKSRAHHDGSSGRAYTVEQKAAVIRIKRCSPTAFYEILGLEEVKTTCSEGEIKKAYRKLSLLTHPDKNGYDGADEAFKLVSRAFQVLSDPDKKAKYDRFGGDPDNRFPGASSAGGASPFSNFARSNGARPGPMFEEEISPEEMFRQFFGGGGPFGGPFGISGKRPNISLIHSTGGGIFDTGPQFVFNLGGGPGIRVHQFPGGGPRRRPNTAQPPGSEPAPTLSSTLSSLLPLLFLFVLPLLSSIFSSGNANQGPSVVFDQPRGAHSHSRTSGNLRVPYWVKPSDINGYSKKDFTRLDEMAEQRYVHTINVNCEKERYQRSKLEQEAQGWIFQDEVKMQQARDLPMPYCKRLKELGITWQ</sequence>
<accession>A0A6G1IG71</accession>
<dbReference type="InterPro" id="IPR018253">
    <property type="entry name" value="DnaJ_domain_CS"/>
</dbReference>
<dbReference type="GO" id="GO:0005789">
    <property type="term" value="C:endoplasmic reticulum membrane"/>
    <property type="evidence" value="ECO:0007669"/>
    <property type="project" value="UniProtKB-SubCell"/>
</dbReference>
<keyword evidence="3" id="KW-0256">Endoplasmic reticulum</keyword>
<dbReference type="Pfam" id="PF09320">
    <property type="entry name" value="DUF1977"/>
    <property type="match status" value="1"/>
</dbReference>
<dbReference type="Gene3D" id="1.10.287.110">
    <property type="entry name" value="DnaJ domain"/>
    <property type="match status" value="1"/>
</dbReference>
<dbReference type="PRINTS" id="PR00625">
    <property type="entry name" value="JDOMAIN"/>
</dbReference>
<dbReference type="SMART" id="SM00271">
    <property type="entry name" value="DnaJ"/>
    <property type="match status" value="1"/>
</dbReference>
<dbReference type="AlphaFoldDB" id="A0A6G1IG71"/>
<dbReference type="Proteomes" id="UP000799291">
    <property type="component" value="Unassembled WGS sequence"/>
</dbReference>
<keyword evidence="2" id="KW-0812">Transmembrane</keyword>
<dbReference type="PANTHER" id="PTHR43908:SF3">
    <property type="entry name" value="AT29763P-RELATED"/>
    <property type="match status" value="1"/>
</dbReference>
<feature type="compositionally biased region" description="Basic and acidic residues" evidence="6">
    <location>
        <begin position="12"/>
        <end position="25"/>
    </location>
</feature>
<evidence type="ECO:0000256" key="3">
    <source>
        <dbReference type="ARBA" id="ARBA00022824"/>
    </source>
</evidence>
<dbReference type="GO" id="GO:0030544">
    <property type="term" value="F:Hsp70 protein binding"/>
    <property type="evidence" value="ECO:0007669"/>
    <property type="project" value="TreeGrafter"/>
</dbReference>
<feature type="domain" description="J" evidence="7">
    <location>
        <begin position="48"/>
        <end position="115"/>
    </location>
</feature>
<dbReference type="InterPro" id="IPR051100">
    <property type="entry name" value="DnaJ_subfamily_B/C"/>
</dbReference>
<dbReference type="InterPro" id="IPR036869">
    <property type="entry name" value="J_dom_sf"/>
</dbReference>
<dbReference type="PANTHER" id="PTHR43908">
    <property type="entry name" value="AT29763P-RELATED"/>
    <property type="match status" value="1"/>
</dbReference>
<comment type="subcellular location">
    <subcellularLocation>
        <location evidence="1">Endoplasmic reticulum membrane</location>
        <topology evidence="1">Single-pass membrane protein</topology>
    </subcellularLocation>
</comment>
<evidence type="ECO:0000313" key="9">
    <source>
        <dbReference type="Proteomes" id="UP000799291"/>
    </source>
</evidence>
<dbReference type="OrthoDB" id="1507364at2759"/>
<dbReference type="FunFam" id="1.10.287.110:FF:000069">
    <property type="entry name" value="ER associated DnaJ chaperone"/>
    <property type="match status" value="1"/>
</dbReference>
<proteinExistence type="predicted"/>
<evidence type="ECO:0000259" key="7">
    <source>
        <dbReference type="PROSITE" id="PS50076"/>
    </source>
</evidence>
<evidence type="ECO:0000256" key="5">
    <source>
        <dbReference type="ARBA" id="ARBA00023136"/>
    </source>
</evidence>